<dbReference type="Gene3D" id="2.60.200.20">
    <property type="match status" value="1"/>
</dbReference>
<gene>
    <name evidence="2" type="ORF">SAMN05216233_101157</name>
</gene>
<dbReference type="AlphaFoldDB" id="A0A1G5AG67"/>
<dbReference type="SMART" id="SM00240">
    <property type="entry name" value="FHA"/>
    <property type="match status" value="1"/>
</dbReference>
<proteinExistence type="predicted"/>
<protein>
    <submittedName>
        <fullName evidence="2">FHA domain-containing protein</fullName>
    </submittedName>
</protein>
<name>A0A1G5AG67_9BACT</name>
<dbReference type="InterPro" id="IPR008984">
    <property type="entry name" value="SMAD_FHA_dom_sf"/>
</dbReference>
<reference evidence="2 3" key="1">
    <citation type="submission" date="2016-10" db="EMBL/GenBank/DDBJ databases">
        <authorList>
            <person name="de Groot N.N."/>
        </authorList>
    </citation>
    <scope>NUCLEOTIDE SEQUENCE [LARGE SCALE GENOMIC DNA]</scope>
    <source>
        <strain evidence="2 3">AA1</strain>
    </source>
</reference>
<dbReference type="Proteomes" id="UP000198870">
    <property type="component" value="Unassembled WGS sequence"/>
</dbReference>
<dbReference type="PROSITE" id="PS50006">
    <property type="entry name" value="FHA_DOMAIN"/>
    <property type="match status" value="1"/>
</dbReference>
<evidence type="ECO:0000259" key="1">
    <source>
        <dbReference type="PROSITE" id="PS50006"/>
    </source>
</evidence>
<organism evidence="2 3">
    <name type="scientific">Desulfoluna spongiiphila</name>
    <dbReference type="NCBI Taxonomy" id="419481"/>
    <lineage>
        <taxon>Bacteria</taxon>
        <taxon>Pseudomonadati</taxon>
        <taxon>Thermodesulfobacteriota</taxon>
        <taxon>Desulfobacteria</taxon>
        <taxon>Desulfobacterales</taxon>
        <taxon>Desulfolunaceae</taxon>
        <taxon>Desulfoluna</taxon>
    </lineage>
</organism>
<dbReference type="STRING" id="419481.SAMN05216233_101157"/>
<feature type="domain" description="FHA" evidence="1">
    <location>
        <begin position="138"/>
        <end position="185"/>
    </location>
</feature>
<dbReference type="EMBL" id="FMUX01000001">
    <property type="protein sequence ID" value="SCX76886.1"/>
    <property type="molecule type" value="Genomic_DNA"/>
</dbReference>
<dbReference type="OrthoDB" id="151099at2"/>
<evidence type="ECO:0000313" key="2">
    <source>
        <dbReference type="EMBL" id="SCX76886.1"/>
    </source>
</evidence>
<keyword evidence="3" id="KW-1185">Reference proteome</keyword>
<accession>A0A1G5AG67</accession>
<evidence type="ECO:0000313" key="3">
    <source>
        <dbReference type="Proteomes" id="UP000198870"/>
    </source>
</evidence>
<dbReference type="CDD" id="cd00060">
    <property type="entry name" value="FHA"/>
    <property type="match status" value="1"/>
</dbReference>
<dbReference type="SUPFAM" id="SSF49879">
    <property type="entry name" value="SMAD/FHA domain"/>
    <property type="match status" value="1"/>
</dbReference>
<sequence length="314" mass="34596">MSQFCETCGEQVEPLHLYCSSCGAQAPMKTIVGSFAEPEYENPVYCCGCGKAAVKESAFCGWCGGDLYKKETAGTFFCPWCGGQAGAEAKICSSCGGSMDEWFAMKGAVAKELGYRGEFLLKEKMTGLTYHFRPGKGVTIGRAPDNDIPITCAWVSSRHGRIDGPKGFIEDLSSANGTYINRSPERIGKVPLHDVREFNVAGNFTFTLEKGPGLFAFRLTAILDEEESLKNGDRACFEALRNQYTILFEGDQALHIRKLDGHLTLSPDPAYDHYTIEVADGCYHYSDEKRGIRGVLLKKSRDNWPVNWVVKTGL</sequence>
<dbReference type="RefSeq" id="WP_092207292.1">
    <property type="nucleotide sequence ID" value="NZ_FMUX01000001.1"/>
</dbReference>
<dbReference type="InterPro" id="IPR000253">
    <property type="entry name" value="FHA_dom"/>
</dbReference>
<dbReference type="Pfam" id="PF00498">
    <property type="entry name" value="FHA"/>
    <property type="match status" value="1"/>
</dbReference>